<accession>A0A1H8B4Z4</accession>
<dbReference type="Proteomes" id="UP000183002">
    <property type="component" value="Unassembled WGS sequence"/>
</dbReference>
<evidence type="ECO:0000313" key="2">
    <source>
        <dbReference type="Proteomes" id="UP000183002"/>
    </source>
</evidence>
<reference evidence="1 2" key="1">
    <citation type="submission" date="2016-10" db="EMBL/GenBank/DDBJ databases">
        <authorList>
            <person name="de Groot N.N."/>
        </authorList>
    </citation>
    <scope>NUCLEOTIDE SEQUENCE [LARGE SCALE GENOMIC DNA]</scope>
    <source>
        <strain evidence="1 2">CGMCC 1.10836</strain>
    </source>
</reference>
<gene>
    <name evidence="1" type="ORF">SAMN05216227_1002128</name>
</gene>
<name>A0A1H8B4Z4_9RHOB</name>
<evidence type="ECO:0000313" key="1">
    <source>
        <dbReference type="EMBL" id="SEM78050.1"/>
    </source>
</evidence>
<keyword evidence="2" id="KW-1185">Reference proteome</keyword>
<sequence>MLGNMAFEAHPIAPHNADYARFGTTKAEEVRRDNTHRLSKECW</sequence>
<proteinExistence type="predicted"/>
<dbReference type="AlphaFoldDB" id="A0A1H8B4Z4"/>
<protein>
    <submittedName>
        <fullName evidence="1">Uncharacterized protein</fullName>
    </submittedName>
</protein>
<organism evidence="1 2">
    <name type="scientific">Pseudorhodobacter antarcticus</name>
    <dbReference type="NCBI Taxonomy" id="1077947"/>
    <lineage>
        <taxon>Bacteria</taxon>
        <taxon>Pseudomonadati</taxon>
        <taxon>Pseudomonadota</taxon>
        <taxon>Alphaproteobacteria</taxon>
        <taxon>Rhodobacterales</taxon>
        <taxon>Paracoccaceae</taxon>
        <taxon>Pseudorhodobacter</taxon>
    </lineage>
</organism>
<dbReference type="STRING" id="1077947.SAMN05216227_1002128"/>
<dbReference type="EMBL" id="FOCO01000002">
    <property type="protein sequence ID" value="SEM78050.1"/>
    <property type="molecule type" value="Genomic_DNA"/>
</dbReference>